<evidence type="ECO:0000313" key="6">
    <source>
        <dbReference type="Proteomes" id="UP000278627"/>
    </source>
</evidence>
<dbReference type="Proteomes" id="UP000278627">
    <property type="component" value="Unassembled WGS sequence"/>
</dbReference>
<dbReference type="EMBL" id="UZAD01000130">
    <property type="protein sequence ID" value="VDN82737.1"/>
    <property type="molecule type" value="Genomic_DNA"/>
</dbReference>
<reference evidence="7" key="1">
    <citation type="submission" date="2016-04" db="UniProtKB">
        <authorList>
            <consortium name="WormBaseParasite"/>
        </authorList>
    </citation>
    <scope>IDENTIFICATION</scope>
</reference>
<dbReference type="SUPFAM" id="SSF57302">
    <property type="entry name" value="Snake toxin-like"/>
    <property type="match status" value="1"/>
</dbReference>
<evidence type="ECO:0000256" key="2">
    <source>
        <dbReference type="ARBA" id="ARBA00023180"/>
    </source>
</evidence>
<dbReference type="Pfam" id="PF17064">
    <property type="entry name" value="QVR"/>
    <property type="match status" value="1"/>
</dbReference>
<dbReference type="InterPro" id="IPR045860">
    <property type="entry name" value="Snake_toxin-like_sf"/>
</dbReference>
<keyword evidence="3" id="KW-1133">Transmembrane helix</keyword>
<feature type="transmembrane region" description="Helical" evidence="3">
    <location>
        <begin position="134"/>
        <end position="153"/>
    </location>
</feature>
<name>A0A0N4T0D1_BRUPA</name>
<feature type="chain" id="PRO_5043121657" evidence="4">
    <location>
        <begin position="22"/>
        <end position="156"/>
    </location>
</feature>
<gene>
    <name evidence="5" type="ORF">BPAG_LOCUS1551</name>
</gene>
<proteinExistence type="predicted"/>
<dbReference type="GO" id="GO:0030431">
    <property type="term" value="P:sleep"/>
    <property type="evidence" value="ECO:0007669"/>
    <property type="project" value="InterPro"/>
</dbReference>
<evidence type="ECO:0000256" key="4">
    <source>
        <dbReference type="SAM" id="SignalP"/>
    </source>
</evidence>
<sequence length="156" mass="17775">MSPVIMTLIIFEFLLFLFGEALYCYNCASSLPSNISKDAQRAFKTVLYSTFMVPPVDRSCINSEDVAFRTVKQIDCLPDDQCVKITVRQKNLQFVMRGCQKFIFRDKVIDNKMVCHHVHSPSICHCSGNLCNSALIFSSYNYICSLIFFIILLSSV</sequence>
<keyword evidence="2" id="KW-0325">Glycoprotein</keyword>
<dbReference type="AlphaFoldDB" id="A0A0N4T0D1"/>
<dbReference type="GO" id="GO:0032222">
    <property type="term" value="P:regulation of synaptic transmission, cholinergic"/>
    <property type="evidence" value="ECO:0007669"/>
    <property type="project" value="InterPro"/>
</dbReference>
<feature type="signal peptide" evidence="4">
    <location>
        <begin position="1"/>
        <end position="21"/>
    </location>
</feature>
<keyword evidence="1 4" id="KW-0732">Signal</keyword>
<keyword evidence="3" id="KW-0472">Membrane</keyword>
<evidence type="ECO:0000256" key="3">
    <source>
        <dbReference type="SAM" id="Phobius"/>
    </source>
</evidence>
<keyword evidence="6" id="KW-1185">Reference proteome</keyword>
<evidence type="ECO:0000313" key="7">
    <source>
        <dbReference type="WBParaSite" id="BPAG_0000157001-mRNA-1"/>
    </source>
</evidence>
<dbReference type="WBParaSite" id="BPAG_0000157001-mRNA-1">
    <property type="protein sequence ID" value="BPAG_0000157001-mRNA-1"/>
    <property type="gene ID" value="BPAG_0000157001"/>
</dbReference>
<protein>
    <submittedName>
        <fullName evidence="7">Protein sleepless</fullName>
    </submittedName>
</protein>
<keyword evidence="3" id="KW-0812">Transmembrane</keyword>
<evidence type="ECO:0000313" key="5">
    <source>
        <dbReference type="EMBL" id="VDN82737.1"/>
    </source>
</evidence>
<reference evidence="5 6" key="2">
    <citation type="submission" date="2018-11" db="EMBL/GenBank/DDBJ databases">
        <authorList>
            <consortium name="Pathogen Informatics"/>
        </authorList>
    </citation>
    <scope>NUCLEOTIDE SEQUENCE [LARGE SCALE GENOMIC DNA]</scope>
</reference>
<dbReference type="InterPro" id="IPR031424">
    <property type="entry name" value="QVR-like"/>
</dbReference>
<evidence type="ECO:0000256" key="1">
    <source>
        <dbReference type="ARBA" id="ARBA00022729"/>
    </source>
</evidence>
<organism evidence="7">
    <name type="scientific">Brugia pahangi</name>
    <name type="common">Filarial nematode worm</name>
    <dbReference type="NCBI Taxonomy" id="6280"/>
    <lineage>
        <taxon>Eukaryota</taxon>
        <taxon>Metazoa</taxon>
        <taxon>Ecdysozoa</taxon>
        <taxon>Nematoda</taxon>
        <taxon>Chromadorea</taxon>
        <taxon>Rhabditida</taxon>
        <taxon>Spirurina</taxon>
        <taxon>Spiruromorpha</taxon>
        <taxon>Filarioidea</taxon>
        <taxon>Onchocercidae</taxon>
        <taxon>Brugia</taxon>
    </lineage>
</organism>
<accession>A0A0N4T0D1</accession>